<dbReference type="Gene3D" id="3.80.10.10">
    <property type="entry name" value="Ribonuclease Inhibitor"/>
    <property type="match status" value="2"/>
</dbReference>
<dbReference type="PANTHER" id="PTHR36766:SF30">
    <property type="entry name" value="TIR-NBS TYPE DISEASE RESISTANCE PROTEIN-RELATED"/>
    <property type="match status" value="1"/>
</dbReference>
<reference evidence="4" key="1">
    <citation type="submission" date="2021-02" db="EMBL/GenBank/DDBJ databases">
        <title>First Annotated Genome of the Yellow-green Alga Tribonema minus.</title>
        <authorList>
            <person name="Mahan K.M."/>
        </authorList>
    </citation>
    <scope>NUCLEOTIDE SEQUENCE</scope>
    <source>
        <strain evidence="4">UTEX B ZZ1240</strain>
    </source>
</reference>
<dbReference type="EMBL" id="JAFCMP010000179">
    <property type="protein sequence ID" value="KAG5184014.1"/>
    <property type="molecule type" value="Genomic_DNA"/>
</dbReference>
<keyword evidence="5" id="KW-1185">Reference proteome</keyword>
<dbReference type="GO" id="GO:0006952">
    <property type="term" value="P:defense response"/>
    <property type="evidence" value="ECO:0007669"/>
    <property type="project" value="UniProtKB-KW"/>
</dbReference>
<dbReference type="Pfam" id="PF23598">
    <property type="entry name" value="LRR_14"/>
    <property type="match status" value="1"/>
</dbReference>
<sequence>MVKDNQDVKTACLSCKEKCERLKGTLDELLELEPNLREHVEAVFSVLHRLAQSLLENDGRGSIVRFISAGATKSTISDLNGKIDSAIVELALAVGEATLKSAHMIESAVIRPDREPLNVEGTFGHQSLLSSEELQFSPGEKAQVVMIHGRGADKDVIYVQQELLKQLSDCAVPAHTAMAGELQKQLGTPKLLLLDNIWTAAQLGGLRGKLVGGSFVIVTTRNTHVLDWHTADVKEFPMPELEHDDALALFRSSAGLEEPPPTSLQKLELEIVGLCGGMPLALAVAGGGLRHKTAMDDWKEVAAALRSGQGVAGDGDGRMRALLKLSLKGLEACEKEMFLDACTVMYGRNPDDARCAWQAMYSDRALAGSVIKLKNRSLLEIHKDERTGREHLWVHDVLKAIGGARAVEGTRVWKPEQEAKPNVRAIVLHEQAQLNDEQGGARDLQVLLMDELRSTVDLDHILRISGTQLKWLSLPPSTGTLPDFARFKGLVVLDCSMCNELADLRPISVLKKLKMLCLQGYWRSRPSSLPESIGNLTALTSLDLSCCKVLSSLPPSFGNLTALTTLSMRYCERLTELPDSFGNLTALTSLSLAICERLTSLPDSFSNLTALTSLDLSSCSVLSSLPPSFGNLTALTSLDLSGNLFYRMTLRDLPDSFGNLTALKSLNLGEKLGGGCKSLMRLPKSFGNLTALTTLSMCSCKRLTELPESFGDLTALTSLNLLACEALSSLPESFGNLTALTSLDLRHCESLYHKRYSTLDQ</sequence>
<dbReference type="InterPro" id="IPR032675">
    <property type="entry name" value="LRR_dom_sf"/>
</dbReference>
<evidence type="ECO:0000256" key="1">
    <source>
        <dbReference type="ARBA" id="ARBA00022737"/>
    </source>
</evidence>
<evidence type="ECO:0000313" key="5">
    <source>
        <dbReference type="Proteomes" id="UP000664859"/>
    </source>
</evidence>
<organism evidence="4 5">
    <name type="scientific">Tribonema minus</name>
    <dbReference type="NCBI Taxonomy" id="303371"/>
    <lineage>
        <taxon>Eukaryota</taxon>
        <taxon>Sar</taxon>
        <taxon>Stramenopiles</taxon>
        <taxon>Ochrophyta</taxon>
        <taxon>PX clade</taxon>
        <taxon>Xanthophyceae</taxon>
        <taxon>Tribonematales</taxon>
        <taxon>Tribonemataceae</taxon>
        <taxon>Tribonema</taxon>
    </lineage>
</organism>
<feature type="domain" description="NB-ARC" evidence="2">
    <location>
        <begin position="159"/>
        <end position="254"/>
    </location>
</feature>
<dbReference type="InterPro" id="IPR055414">
    <property type="entry name" value="LRR_R13L4/SHOC2-like"/>
</dbReference>
<evidence type="ECO:0000259" key="2">
    <source>
        <dbReference type="Pfam" id="PF00931"/>
    </source>
</evidence>
<dbReference type="SUPFAM" id="SSF52058">
    <property type="entry name" value="L domain-like"/>
    <property type="match status" value="1"/>
</dbReference>
<dbReference type="PRINTS" id="PR00364">
    <property type="entry name" value="DISEASERSIST"/>
</dbReference>
<dbReference type="Gene3D" id="1.10.8.430">
    <property type="entry name" value="Helical domain of apoptotic protease-activating factors"/>
    <property type="match status" value="1"/>
</dbReference>
<comment type="caution">
    <text evidence="4">The sequence shown here is derived from an EMBL/GenBank/DDBJ whole genome shotgun (WGS) entry which is preliminary data.</text>
</comment>
<dbReference type="Pfam" id="PF00560">
    <property type="entry name" value="LRR_1"/>
    <property type="match status" value="2"/>
</dbReference>
<evidence type="ECO:0008006" key="6">
    <source>
        <dbReference type="Google" id="ProtNLM"/>
    </source>
</evidence>
<feature type="domain" description="Disease resistance R13L4/SHOC-2-like LRR" evidence="3">
    <location>
        <begin position="476"/>
        <end position="595"/>
    </location>
</feature>
<dbReference type="AlphaFoldDB" id="A0A836CFU9"/>
<evidence type="ECO:0000259" key="3">
    <source>
        <dbReference type="Pfam" id="PF23598"/>
    </source>
</evidence>
<dbReference type="Pfam" id="PF00931">
    <property type="entry name" value="NB-ARC"/>
    <property type="match status" value="1"/>
</dbReference>
<dbReference type="Proteomes" id="UP000664859">
    <property type="component" value="Unassembled WGS sequence"/>
</dbReference>
<gene>
    <name evidence="4" type="ORF">JKP88DRAFT_348536</name>
</gene>
<dbReference type="PANTHER" id="PTHR36766">
    <property type="entry name" value="PLANT BROAD-SPECTRUM MILDEW RESISTANCE PROTEIN RPW8"/>
    <property type="match status" value="1"/>
</dbReference>
<dbReference type="InterPro" id="IPR042197">
    <property type="entry name" value="Apaf_helical"/>
</dbReference>
<keyword evidence="1" id="KW-0677">Repeat</keyword>
<dbReference type="SUPFAM" id="SSF52540">
    <property type="entry name" value="P-loop containing nucleoside triphosphate hydrolases"/>
    <property type="match status" value="1"/>
</dbReference>
<name>A0A836CFU9_9STRA</name>
<dbReference type="InterPro" id="IPR001611">
    <property type="entry name" value="Leu-rich_rpt"/>
</dbReference>
<evidence type="ECO:0000313" key="4">
    <source>
        <dbReference type="EMBL" id="KAG5184014.1"/>
    </source>
</evidence>
<proteinExistence type="predicted"/>
<accession>A0A836CFU9</accession>
<dbReference type="GO" id="GO:0043531">
    <property type="term" value="F:ADP binding"/>
    <property type="evidence" value="ECO:0007669"/>
    <property type="project" value="InterPro"/>
</dbReference>
<dbReference type="Gene3D" id="3.40.50.300">
    <property type="entry name" value="P-loop containing nucleotide triphosphate hydrolases"/>
    <property type="match status" value="1"/>
</dbReference>
<dbReference type="OrthoDB" id="1901675at2759"/>
<dbReference type="InterPro" id="IPR002182">
    <property type="entry name" value="NB-ARC"/>
</dbReference>
<dbReference type="InterPro" id="IPR027417">
    <property type="entry name" value="P-loop_NTPase"/>
</dbReference>
<protein>
    <recommendedName>
        <fullName evidence="6">NB-ARC domain-containing protein</fullName>
    </recommendedName>
</protein>